<feature type="chain" id="PRO_5045082313" evidence="2">
    <location>
        <begin position="17"/>
        <end position="109"/>
    </location>
</feature>
<dbReference type="Proteomes" id="UP001357485">
    <property type="component" value="Unassembled WGS sequence"/>
</dbReference>
<evidence type="ECO:0000313" key="3">
    <source>
        <dbReference type="EMBL" id="KAK5239740.1"/>
    </source>
</evidence>
<feature type="signal peptide" evidence="2">
    <location>
        <begin position="1"/>
        <end position="16"/>
    </location>
</feature>
<name>A0ABR0LS94_9PEZI</name>
<proteinExistence type="predicted"/>
<keyword evidence="2" id="KW-0732">Signal</keyword>
<feature type="non-terminal residue" evidence="3">
    <location>
        <position position="109"/>
    </location>
</feature>
<organism evidence="3 4">
    <name type="scientific">Cryomyces antarcticus</name>
    <dbReference type="NCBI Taxonomy" id="329879"/>
    <lineage>
        <taxon>Eukaryota</taxon>
        <taxon>Fungi</taxon>
        <taxon>Dikarya</taxon>
        <taxon>Ascomycota</taxon>
        <taxon>Pezizomycotina</taxon>
        <taxon>Dothideomycetes</taxon>
        <taxon>Dothideomycetes incertae sedis</taxon>
        <taxon>Cryomyces</taxon>
    </lineage>
</organism>
<accession>A0ABR0LS94</accession>
<gene>
    <name evidence="3" type="ORF">LTR16_011558</name>
</gene>
<keyword evidence="4" id="KW-1185">Reference proteome</keyword>
<evidence type="ECO:0000256" key="1">
    <source>
        <dbReference type="SAM" id="Phobius"/>
    </source>
</evidence>
<keyword evidence="1" id="KW-1133">Transmembrane helix</keyword>
<evidence type="ECO:0000313" key="4">
    <source>
        <dbReference type="Proteomes" id="UP001357485"/>
    </source>
</evidence>
<reference evidence="3 4" key="1">
    <citation type="submission" date="2023-08" db="EMBL/GenBank/DDBJ databases">
        <title>Black Yeasts Isolated from many extreme environments.</title>
        <authorList>
            <person name="Coleine C."/>
            <person name="Stajich J.E."/>
            <person name="Selbmann L."/>
        </authorList>
    </citation>
    <scope>NUCLEOTIDE SEQUENCE [LARGE SCALE GENOMIC DNA]</scope>
    <source>
        <strain evidence="3 4">CCFEE 536</strain>
    </source>
</reference>
<sequence>MIVLFVLLIACEAVFGDRKTRKLVALLDIPVLPTVYSFFTYKSPAHHSTQCGFALRYINIFFCPSFVLLPLSPPISGVEVGKIIAVFVIGYGVMLAFTAYFVRGLQIVL</sequence>
<keyword evidence="1" id="KW-0812">Transmembrane</keyword>
<keyword evidence="1" id="KW-0472">Membrane</keyword>
<dbReference type="EMBL" id="JAVRRA010011832">
    <property type="protein sequence ID" value="KAK5239740.1"/>
    <property type="molecule type" value="Genomic_DNA"/>
</dbReference>
<feature type="transmembrane region" description="Helical" evidence="1">
    <location>
        <begin position="83"/>
        <end position="102"/>
    </location>
</feature>
<protein>
    <submittedName>
        <fullName evidence="3">Uncharacterized protein</fullName>
    </submittedName>
</protein>
<evidence type="ECO:0000256" key="2">
    <source>
        <dbReference type="SAM" id="SignalP"/>
    </source>
</evidence>
<feature type="transmembrane region" description="Helical" evidence="1">
    <location>
        <begin position="53"/>
        <end position="71"/>
    </location>
</feature>
<comment type="caution">
    <text evidence="3">The sequence shown here is derived from an EMBL/GenBank/DDBJ whole genome shotgun (WGS) entry which is preliminary data.</text>
</comment>
<feature type="transmembrane region" description="Helical" evidence="1">
    <location>
        <begin position="23"/>
        <end position="41"/>
    </location>
</feature>